<protein>
    <recommendedName>
        <fullName evidence="1">Stage 0 sporulation protein A homolog</fullName>
    </recommendedName>
</protein>
<comment type="caution">
    <text evidence="9">The sequence shown here is derived from an EMBL/GenBank/DDBJ whole genome shotgun (WGS) entry which is preliminary data.</text>
</comment>
<sequence>MYRIVVVEDEEIVRKGLVITTDWESYDCQVIGEAKNGGEGLSLITKLKPDIVITDIRMPVMDGLQMIEKVYETYMPVTIMITAFNEFEYAKRGIDLSVSDYLLKPFDDGQLDKALKRAIEKVNNNILLCSVNKETDKAALMEEIDKKLRLTVNSKHSNIIKAIEYIKENYMKEINILSTSEYLKVSESYLSHLFKKETGYTFVEILTLTRLKKACKLLKDPQTRVSEVAYMVGYRDQRYFGNIFKKHFGVTPNYYKERM</sequence>
<evidence type="ECO:0000313" key="9">
    <source>
        <dbReference type="EMBL" id="MBK5898096.1"/>
    </source>
</evidence>
<dbReference type="Gene3D" id="1.10.10.60">
    <property type="entry name" value="Homeodomain-like"/>
    <property type="match status" value="2"/>
</dbReference>
<dbReference type="EMBL" id="JAEPRJ010000001">
    <property type="protein sequence ID" value="MBK5898096.1"/>
    <property type="molecule type" value="Genomic_DNA"/>
</dbReference>
<evidence type="ECO:0000256" key="6">
    <source>
        <dbReference type="PROSITE-ProRule" id="PRU00169"/>
    </source>
</evidence>
<dbReference type="SUPFAM" id="SSF46689">
    <property type="entry name" value="Homeodomain-like"/>
    <property type="match status" value="2"/>
</dbReference>
<dbReference type="InterPro" id="IPR011006">
    <property type="entry name" value="CheY-like_superfamily"/>
</dbReference>
<dbReference type="SMART" id="SM00342">
    <property type="entry name" value="HTH_ARAC"/>
    <property type="match status" value="1"/>
</dbReference>
<dbReference type="PROSITE" id="PS50110">
    <property type="entry name" value="RESPONSE_REGULATORY"/>
    <property type="match status" value="1"/>
</dbReference>
<dbReference type="Proteomes" id="UP000604730">
    <property type="component" value="Unassembled WGS sequence"/>
</dbReference>
<dbReference type="InterPro" id="IPR018062">
    <property type="entry name" value="HTH_AraC-typ_CS"/>
</dbReference>
<feature type="domain" description="Response regulatory" evidence="8">
    <location>
        <begin position="3"/>
        <end position="119"/>
    </location>
</feature>
<dbReference type="InterPro" id="IPR020449">
    <property type="entry name" value="Tscrpt_reg_AraC-type_HTH"/>
</dbReference>
<organism evidence="9 10">
    <name type="scientific">Catonella massiliensis</name>
    <dbReference type="NCBI Taxonomy" id="2799636"/>
    <lineage>
        <taxon>Bacteria</taxon>
        <taxon>Bacillati</taxon>
        <taxon>Bacillota</taxon>
        <taxon>Clostridia</taxon>
        <taxon>Lachnospirales</taxon>
        <taxon>Lachnospiraceae</taxon>
        <taxon>Catonella</taxon>
    </lineage>
</organism>
<dbReference type="CDD" id="cd17536">
    <property type="entry name" value="REC_YesN-like"/>
    <property type="match status" value="1"/>
</dbReference>
<proteinExistence type="predicted"/>
<name>A0ABS1J1T0_9FIRM</name>
<evidence type="ECO:0000259" key="8">
    <source>
        <dbReference type="PROSITE" id="PS50110"/>
    </source>
</evidence>
<evidence type="ECO:0000256" key="2">
    <source>
        <dbReference type="ARBA" id="ARBA00023015"/>
    </source>
</evidence>
<dbReference type="RefSeq" id="WP_208429536.1">
    <property type="nucleotide sequence ID" value="NZ_JAEPRJ010000001.1"/>
</dbReference>
<accession>A0ABS1J1T0</accession>
<feature type="modified residue" description="4-aspartylphosphate" evidence="6">
    <location>
        <position position="55"/>
    </location>
</feature>
<evidence type="ECO:0000259" key="7">
    <source>
        <dbReference type="PROSITE" id="PS01124"/>
    </source>
</evidence>
<dbReference type="InterPro" id="IPR009057">
    <property type="entry name" value="Homeodomain-like_sf"/>
</dbReference>
<keyword evidence="10" id="KW-1185">Reference proteome</keyword>
<dbReference type="SMART" id="SM00448">
    <property type="entry name" value="REC"/>
    <property type="match status" value="1"/>
</dbReference>
<reference evidence="9 10" key="1">
    <citation type="submission" date="2021-01" db="EMBL/GenBank/DDBJ databases">
        <title>Isolation and description of Catonella massiliensis sp. nov., a novel Catonella species, isolated from a stable periodontitis subject.</title>
        <authorList>
            <person name="Antezack A."/>
            <person name="Boxberger M."/>
            <person name="La Scola B."/>
            <person name="Monnet-Corti V."/>
        </authorList>
    </citation>
    <scope>NUCLEOTIDE SEQUENCE [LARGE SCALE GENOMIC DNA]</scope>
    <source>
        <strain evidence="9 10">Marseille-Q4567</strain>
    </source>
</reference>
<keyword evidence="4" id="KW-0804">Transcription</keyword>
<evidence type="ECO:0000313" key="10">
    <source>
        <dbReference type="Proteomes" id="UP000604730"/>
    </source>
</evidence>
<dbReference type="Pfam" id="PF12833">
    <property type="entry name" value="HTH_18"/>
    <property type="match status" value="1"/>
</dbReference>
<keyword evidence="6" id="KW-0597">Phosphoprotein</keyword>
<dbReference type="PRINTS" id="PR00032">
    <property type="entry name" value="HTHARAC"/>
</dbReference>
<dbReference type="Pfam" id="PF00072">
    <property type="entry name" value="Response_reg"/>
    <property type="match status" value="1"/>
</dbReference>
<dbReference type="PROSITE" id="PS01124">
    <property type="entry name" value="HTH_ARAC_FAMILY_2"/>
    <property type="match status" value="1"/>
</dbReference>
<gene>
    <name evidence="9" type="ORF">JJN12_09965</name>
</gene>
<keyword evidence="3" id="KW-0238">DNA-binding</keyword>
<dbReference type="Gene3D" id="3.40.50.2300">
    <property type="match status" value="1"/>
</dbReference>
<evidence type="ECO:0000256" key="4">
    <source>
        <dbReference type="ARBA" id="ARBA00023163"/>
    </source>
</evidence>
<dbReference type="InterPro" id="IPR018060">
    <property type="entry name" value="HTH_AraC"/>
</dbReference>
<dbReference type="PANTHER" id="PTHR43280:SF2">
    <property type="entry name" value="HTH-TYPE TRANSCRIPTIONAL REGULATOR EXSA"/>
    <property type="match status" value="1"/>
</dbReference>
<dbReference type="PANTHER" id="PTHR43280">
    <property type="entry name" value="ARAC-FAMILY TRANSCRIPTIONAL REGULATOR"/>
    <property type="match status" value="1"/>
</dbReference>
<dbReference type="PROSITE" id="PS00041">
    <property type="entry name" value="HTH_ARAC_FAMILY_1"/>
    <property type="match status" value="1"/>
</dbReference>
<evidence type="ECO:0000256" key="3">
    <source>
        <dbReference type="ARBA" id="ARBA00023125"/>
    </source>
</evidence>
<comment type="function">
    <text evidence="5">May play the central regulatory role in sporulation. It may be an element of the effector pathway responsible for the activation of sporulation genes in response to nutritional stress. Spo0A may act in concert with spo0H (a sigma factor) to control the expression of some genes that are critical to the sporulation process.</text>
</comment>
<dbReference type="SUPFAM" id="SSF52172">
    <property type="entry name" value="CheY-like"/>
    <property type="match status" value="1"/>
</dbReference>
<evidence type="ECO:0000256" key="1">
    <source>
        <dbReference type="ARBA" id="ARBA00018672"/>
    </source>
</evidence>
<dbReference type="InterPro" id="IPR001789">
    <property type="entry name" value="Sig_transdc_resp-reg_receiver"/>
</dbReference>
<keyword evidence="2" id="KW-0805">Transcription regulation</keyword>
<feature type="domain" description="HTH araC/xylS-type" evidence="7">
    <location>
        <begin position="160"/>
        <end position="258"/>
    </location>
</feature>
<evidence type="ECO:0000256" key="5">
    <source>
        <dbReference type="ARBA" id="ARBA00024867"/>
    </source>
</evidence>